<sequence length="61" mass="6998">PYSAGRPVRCELVNASFAEKRSYQELSYAWGKSADGFKQIYIDEHPFQVGINLFEALETLR</sequence>
<feature type="non-terminal residue" evidence="1">
    <location>
        <position position="1"/>
    </location>
</feature>
<name>A0A2J6T284_9HELO</name>
<protein>
    <submittedName>
        <fullName evidence="1">Uncharacterized protein</fullName>
    </submittedName>
</protein>
<gene>
    <name evidence="1" type="ORF">K444DRAFT_535344</name>
</gene>
<dbReference type="Proteomes" id="UP000235371">
    <property type="component" value="Unassembled WGS sequence"/>
</dbReference>
<dbReference type="EMBL" id="KZ613847">
    <property type="protein sequence ID" value="PMD57128.1"/>
    <property type="molecule type" value="Genomic_DNA"/>
</dbReference>
<organism evidence="1 2">
    <name type="scientific">Hyaloscypha bicolor E</name>
    <dbReference type="NCBI Taxonomy" id="1095630"/>
    <lineage>
        <taxon>Eukaryota</taxon>
        <taxon>Fungi</taxon>
        <taxon>Dikarya</taxon>
        <taxon>Ascomycota</taxon>
        <taxon>Pezizomycotina</taxon>
        <taxon>Leotiomycetes</taxon>
        <taxon>Helotiales</taxon>
        <taxon>Hyaloscyphaceae</taxon>
        <taxon>Hyaloscypha</taxon>
        <taxon>Hyaloscypha bicolor</taxon>
    </lineage>
</organism>
<reference evidence="1 2" key="1">
    <citation type="submission" date="2016-04" db="EMBL/GenBank/DDBJ databases">
        <title>A degradative enzymes factory behind the ericoid mycorrhizal symbiosis.</title>
        <authorList>
            <consortium name="DOE Joint Genome Institute"/>
            <person name="Martino E."/>
            <person name="Morin E."/>
            <person name="Grelet G."/>
            <person name="Kuo A."/>
            <person name="Kohler A."/>
            <person name="Daghino S."/>
            <person name="Barry K."/>
            <person name="Choi C."/>
            <person name="Cichocki N."/>
            <person name="Clum A."/>
            <person name="Copeland A."/>
            <person name="Hainaut M."/>
            <person name="Haridas S."/>
            <person name="Labutti K."/>
            <person name="Lindquist E."/>
            <person name="Lipzen A."/>
            <person name="Khouja H.-R."/>
            <person name="Murat C."/>
            <person name="Ohm R."/>
            <person name="Olson A."/>
            <person name="Spatafora J."/>
            <person name="Veneault-Fourrey C."/>
            <person name="Henrissat B."/>
            <person name="Grigoriev I."/>
            <person name="Martin F."/>
            <person name="Perotto S."/>
        </authorList>
    </citation>
    <scope>NUCLEOTIDE SEQUENCE [LARGE SCALE GENOMIC DNA]</scope>
    <source>
        <strain evidence="1 2">E</strain>
    </source>
</reference>
<keyword evidence="2" id="KW-1185">Reference proteome</keyword>
<evidence type="ECO:0000313" key="1">
    <source>
        <dbReference type="EMBL" id="PMD57128.1"/>
    </source>
</evidence>
<dbReference type="RefSeq" id="XP_024734032.1">
    <property type="nucleotide sequence ID" value="XM_024875280.1"/>
</dbReference>
<evidence type="ECO:0000313" key="2">
    <source>
        <dbReference type="Proteomes" id="UP000235371"/>
    </source>
</evidence>
<accession>A0A2J6T284</accession>
<proteinExistence type="predicted"/>
<dbReference type="GeneID" id="36583360"/>
<dbReference type="InParanoid" id="A0A2J6T284"/>
<dbReference type="AlphaFoldDB" id="A0A2J6T284"/>